<feature type="transmembrane region" description="Helical" evidence="10">
    <location>
        <begin position="20"/>
        <end position="42"/>
    </location>
</feature>
<dbReference type="PRINTS" id="PR00813">
    <property type="entry name" value="BCTERIALGSPG"/>
</dbReference>
<proteinExistence type="inferred from homology"/>
<organism evidence="12 13">
    <name type="scientific">Futiania mangrovi</name>
    <dbReference type="NCBI Taxonomy" id="2959716"/>
    <lineage>
        <taxon>Bacteria</taxon>
        <taxon>Pseudomonadati</taxon>
        <taxon>Pseudomonadota</taxon>
        <taxon>Alphaproteobacteria</taxon>
        <taxon>Futianiales</taxon>
        <taxon>Futianiaceae</taxon>
        <taxon>Futiania</taxon>
    </lineage>
</organism>
<sequence>MPTPTARRWNREQGLTLLELLIVISILGVLAVLASVQLSGYFGRAQHQTAELQIEELSLALDLYRLDMGRYPTREEGLRALLEAPASATGWQGPYLKKENAIEDPWGRPFLYVPEGDRYSLGSLGADGAPGGEGQNADIAN</sequence>
<dbReference type="EMBL" id="JAMZFT010000004">
    <property type="protein sequence ID" value="MCP1337880.1"/>
    <property type="molecule type" value="Genomic_DNA"/>
</dbReference>
<accession>A0A9J6PJ90</accession>
<feature type="domain" description="Type II secretion system protein GspG C-terminal" evidence="11">
    <location>
        <begin position="40"/>
        <end position="141"/>
    </location>
</feature>
<dbReference type="InterPro" id="IPR013545">
    <property type="entry name" value="T2SS_protein-GspG_C"/>
</dbReference>
<keyword evidence="8 10" id="KW-1133">Transmembrane helix</keyword>
<dbReference type="NCBIfam" id="TIGR02532">
    <property type="entry name" value="IV_pilin_GFxxxE"/>
    <property type="match status" value="1"/>
</dbReference>
<keyword evidence="4" id="KW-1003">Cell membrane</keyword>
<comment type="similarity">
    <text evidence="2">Belongs to the GSP G family.</text>
</comment>
<keyword evidence="5" id="KW-0488">Methylation</keyword>
<dbReference type="GO" id="GO:0015628">
    <property type="term" value="P:protein secretion by the type II secretion system"/>
    <property type="evidence" value="ECO:0007669"/>
    <property type="project" value="InterPro"/>
</dbReference>
<comment type="subcellular location">
    <subcellularLocation>
        <location evidence="1">Cell inner membrane</location>
        <topology evidence="1">Single-pass membrane protein</topology>
    </subcellularLocation>
</comment>
<dbReference type="NCBIfam" id="TIGR01710">
    <property type="entry name" value="typeII_sec_gspG"/>
    <property type="match status" value="1"/>
</dbReference>
<keyword evidence="9 10" id="KW-0472">Membrane</keyword>
<evidence type="ECO:0000256" key="9">
    <source>
        <dbReference type="ARBA" id="ARBA00023136"/>
    </source>
</evidence>
<dbReference type="AlphaFoldDB" id="A0A9J6PJ90"/>
<dbReference type="Pfam" id="PF08334">
    <property type="entry name" value="T2SSG"/>
    <property type="match status" value="1"/>
</dbReference>
<evidence type="ECO:0000313" key="13">
    <source>
        <dbReference type="Proteomes" id="UP001055804"/>
    </source>
</evidence>
<evidence type="ECO:0000256" key="3">
    <source>
        <dbReference type="ARBA" id="ARBA00020042"/>
    </source>
</evidence>
<evidence type="ECO:0000256" key="10">
    <source>
        <dbReference type="SAM" id="Phobius"/>
    </source>
</evidence>
<evidence type="ECO:0000256" key="2">
    <source>
        <dbReference type="ARBA" id="ARBA00009984"/>
    </source>
</evidence>
<evidence type="ECO:0000256" key="5">
    <source>
        <dbReference type="ARBA" id="ARBA00022481"/>
    </source>
</evidence>
<dbReference type="InterPro" id="IPR000983">
    <property type="entry name" value="Bac_GSPG_pilin"/>
</dbReference>
<dbReference type="Pfam" id="PF07963">
    <property type="entry name" value="N_methyl"/>
    <property type="match status" value="1"/>
</dbReference>
<protein>
    <recommendedName>
        <fullName evidence="3">Type II secretion system core protein G</fullName>
    </recommendedName>
</protein>
<dbReference type="PROSITE" id="PS00409">
    <property type="entry name" value="PROKAR_NTER_METHYL"/>
    <property type="match status" value="1"/>
</dbReference>
<keyword evidence="7 10" id="KW-0812">Transmembrane</keyword>
<evidence type="ECO:0000256" key="4">
    <source>
        <dbReference type="ARBA" id="ARBA00022475"/>
    </source>
</evidence>
<keyword evidence="6" id="KW-0997">Cell inner membrane</keyword>
<dbReference type="InterPro" id="IPR045584">
    <property type="entry name" value="Pilin-like"/>
</dbReference>
<comment type="caution">
    <text evidence="12">The sequence shown here is derived from an EMBL/GenBank/DDBJ whole genome shotgun (WGS) entry which is preliminary data.</text>
</comment>
<dbReference type="Gene3D" id="3.30.700.10">
    <property type="entry name" value="Glycoprotein, Type 4 Pilin"/>
    <property type="match status" value="1"/>
</dbReference>
<evidence type="ECO:0000256" key="6">
    <source>
        <dbReference type="ARBA" id="ARBA00022519"/>
    </source>
</evidence>
<dbReference type="GO" id="GO:0015627">
    <property type="term" value="C:type II protein secretion system complex"/>
    <property type="evidence" value="ECO:0007669"/>
    <property type="project" value="InterPro"/>
</dbReference>
<reference evidence="12" key="1">
    <citation type="submission" date="2022-06" db="EMBL/GenBank/DDBJ databases">
        <title>Isolation and Genomics of Futiania mangrovii gen. nov., sp. nov., a Rare and Metabolically-versatile member in the Class Alphaproteobacteria.</title>
        <authorList>
            <person name="Liu L."/>
            <person name="Huang W.-C."/>
            <person name="Pan J."/>
            <person name="Li J."/>
            <person name="Huang Y."/>
            <person name="Du H."/>
            <person name="Liu Y."/>
            <person name="Li M."/>
        </authorList>
    </citation>
    <scope>NUCLEOTIDE SEQUENCE</scope>
    <source>
        <strain evidence="12">FT118</strain>
    </source>
</reference>
<dbReference type="PANTHER" id="PTHR30093:SF45">
    <property type="entry name" value="TYPE II SECRETION SYSTEM CORE PROTEIN G"/>
    <property type="match status" value="1"/>
</dbReference>
<dbReference type="RefSeq" id="WP_269333840.1">
    <property type="nucleotide sequence ID" value="NZ_JAMZFT010000004.1"/>
</dbReference>
<dbReference type="SUPFAM" id="SSF54523">
    <property type="entry name" value="Pili subunits"/>
    <property type="match status" value="1"/>
</dbReference>
<evidence type="ECO:0000259" key="11">
    <source>
        <dbReference type="Pfam" id="PF08334"/>
    </source>
</evidence>
<dbReference type="PANTHER" id="PTHR30093">
    <property type="entry name" value="GENERAL SECRETION PATHWAY PROTEIN G"/>
    <property type="match status" value="1"/>
</dbReference>
<gene>
    <name evidence="12" type="primary">gspG</name>
    <name evidence="12" type="ORF">NJQ99_15770</name>
</gene>
<evidence type="ECO:0000256" key="7">
    <source>
        <dbReference type="ARBA" id="ARBA00022692"/>
    </source>
</evidence>
<evidence type="ECO:0000313" key="12">
    <source>
        <dbReference type="EMBL" id="MCP1337880.1"/>
    </source>
</evidence>
<dbReference type="Proteomes" id="UP001055804">
    <property type="component" value="Unassembled WGS sequence"/>
</dbReference>
<dbReference type="GO" id="GO:0005886">
    <property type="term" value="C:plasma membrane"/>
    <property type="evidence" value="ECO:0007669"/>
    <property type="project" value="UniProtKB-SubCell"/>
</dbReference>
<evidence type="ECO:0000256" key="1">
    <source>
        <dbReference type="ARBA" id="ARBA00004377"/>
    </source>
</evidence>
<evidence type="ECO:0000256" key="8">
    <source>
        <dbReference type="ARBA" id="ARBA00022989"/>
    </source>
</evidence>
<dbReference type="InterPro" id="IPR012902">
    <property type="entry name" value="N_methyl_site"/>
</dbReference>
<keyword evidence="13" id="KW-1185">Reference proteome</keyword>
<name>A0A9J6PJ90_9PROT</name>
<dbReference type="InterPro" id="IPR010054">
    <property type="entry name" value="Type2_sec_GspG"/>
</dbReference>